<protein>
    <submittedName>
        <fullName evidence="1">BnaC04g37040D protein</fullName>
    </submittedName>
</protein>
<dbReference type="SMR" id="A0A078G5L4"/>
<dbReference type="AlphaFoldDB" id="A0A078G5L4"/>
<organism evidence="1 2">
    <name type="scientific">Brassica napus</name>
    <name type="common">Rape</name>
    <dbReference type="NCBI Taxonomy" id="3708"/>
    <lineage>
        <taxon>Eukaryota</taxon>
        <taxon>Viridiplantae</taxon>
        <taxon>Streptophyta</taxon>
        <taxon>Embryophyta</taxon>
        <taxon>Tracheophyta</taxon>
        <taxon>Spermatophyta</taxon>
        <taxon>Magnoliopsida</taxon>
        <taxon>eudicotyledons</taxon>
        <taxon>Gunneridae</taxon>
        <taxon>Pentapetalae</taxon>
        <taxon>rosids</taxon>
        <taxon>malvids</taxon>
        <taxon>Brassicales</taxon>
        <taxon>Brassicaceae</taxon>
        <taxon>Brassiceae</taxon>
        <taxon>Brassica</taxon>
    </lineage>
</organism>
<gene>
    <name evidence="1" type="primary">BnaC04g37040D</name>
    <name evidence="1" type="ORF">GSBRNA2T00012152001</name>
</gene>
<dbReference type="Proteomes" id="UP000028999">
    <property type="component" value="Unassembled WGS sequence"/>
</dbReference>
<reference evidence="1 2" key="1">
    <citation type="journal article" date="2014" name="Science">
        <title>Plant genetics. Early allopolyploid evolution in the post-Neolithic Brassica napus oilseed genome.</title>
        <authorList>
            <person name="Chalhoub B."/>
            <person name="Denoeud F."/>
            <person name="Liu S."/>
            <person name="Parkin I.A."/>
            <person name="Tang H."/>
            <person name="Wang X."/>
            <person name="Chiquet J."/>
            <person name="Belcram H."/>
            <person name="Tong C."/>
            <person name="Samans B."/>
            <person name="Correa M."/>
            <person name="Da Silva C."/>
            <person name="Just J."/>
            <person name="Falentin C."/>
            <person name="Koh C.S."/>
            <person name="Le Clainche I."/>
            <person name="Bernard M."/>
            <person name="Bento P."/>
            <person name="Noel B."/>
            <person name="Labadie K."/>
            <person name="Alberti A."/>
            <person name="Charles M."/>
            <person name="Arnaud D."/>
            <person name="Guo H."/>
            <person name="Daviaud C."/>
            <person name="Alamery S."/>
            <person name="Jabbari K."/>
            <person name="Zhao M."/>
            <person name="Edger P.P."/>
            <person name="Chelaifa H."/>
            <person name="Tack D."/>
            <person name="Lassalle G."/>
            <person name="Mestiri I."/>
            <person name="Schnel N."/>
            <person name="Le Paslier M.C."/>
            <person name="Fan G."/>
            <person name="Renault V."/>
            <person name="Bayer P.E."/>
            <person name="Golicz A.A."/>
            <person name="Manoli S."/>
            <person name="Lee T.H."/>
            <person name="Thi V.H."/>
            <person name="Chalabi S."/>
            <person name="Hu Q."/>
            <person name="Fan C."/>
            <person name="Tollenaere R."/>
            <person name="Lu Y."/>
            <person name="Battail C."/>
            <person name="Shen J."/>
            <person name="Sidebottom C.H."/>
            <person name="Wang X."/>
            <person name="Canaguier A."/>
            <person name="Chauveau A."/>
            <person name="Berard A."/>
            <person name="Deniot G."/>
            <person name="Guan M."/>
            <person name="Liu Z."/>
            <person name="Sun F."/>
            <person name="Lim Y.P."/>
            <person name="Lyons E."/>
            <person name="Town C.D."/>
            <person name="Bancroft I."/>
            <person name="Wang X."/>
            <person name="Meng J."/>
            <person name="Ma J."/>
            <person name="Pires J.C."/>
            <person name="King G.J."/>
            <person name="Brunel D."/>
            <person name="Delourme R."/>
            <person name="Renard M."/>
            <person name="Aury J.M."/>
            <person name="Adams K.L."/>
            <person name="Batley J."/>
            <person name="Snowdon R.J."/>
            <person name="Tost J."/>
            <person name="Edwards D."/>
            <person name="Zhou Y."/>
            <person name="Hua W."/>
            <person name="Sharpe A.G."/>
            <person name="Paterson A.H."/>
            <person name="Guan C."/>
            <person name="Wincker P."/>
        </authorList>
    </citation>
    <scope>NUCLEOTIDE SEQUENCE [LARGE SCALE GENOMIC DNA]</scope>
    <source>
        <strain evidence="2">cv. Darmor-bzh</strain>
    </source>
</reference>
<dbReference type="PaxDb" id="3708-A0A078G5L4"/>
<accession>A0A078G5L4</accession>
<dbReference type="STRING" id="3708.A0A078G5L4"/>
<dbReference type="EMBL" id="LK032105">
    <property type="protein sequence ID" value="CDY20252.1"/>
    <property type="molecule type" value="Genomic_DNA"/>
</dbReference>
<keyword evidence="2" id="KW-1185">Reference proteome</keyword>
<sequence length="86" mass="9746">MDFSVVIPVIFLEEANNAHYNSIDLRAYRKSHIHDGAAGESSLELERVLSGRIPKLKFAKIEECLIQLYVGINGYRGNSRYDSSRC</sequence>
<proteinExistence type="predicted"/>
<evidence type="ECO:0000313" key="2">
    <source>
        <dbReference type="Proteomes" id="UP000028999"/>
    </source>
</evidence>
<dbReference type="Gramene" id="CDY20252">
    <property type="protein sequence ID" value="CDY20252"/>
    <property type="gene ID" value="GSBRNA2T00012152001"/>
</dbReference>
<name>A0A078G5L4_BRANA</name>
<evidence type="ECO:0000313" key="1">
    <source>
        <dbReference type="EMBL" id="CDY20252.1"/>
    </source>
</evidence>